<evidence type="ECO:0000256" key="1">
    <source>
        <dbReference type="SAM" id="MobiDB-lite"/>
    </source>
</evidence>
<feature type="non-terminal residue" evidence="2">
    <location>
        <position position="1"/>
    </location>
</feature>
<dbReference type="AlphaFoldDB" id="K0RJN3"/>
<feature type="compositionally biased region" description="Gly residues" evidence="1">
    <location>
        <begin position="1"/>
        <end position="10"/>
    </location>
</feature>
<feature type="region of interest" description="Disordered" evidence="1">
    <location>
        <begin position="1"/>
        <end position="59"/>
    </location>
</feature>
<sequence>SPPRGAGGVRQGEDAVPAPRGTGKGTGDVRPASSAERGEPGGRASLLRAAAGNATINRS</sequence>
<organism evidence="2 3">
    <name type="scientific">Thalassiosira oceanica</name>
    <name type="common">Marine diatom</name>
    <dbReference type="NCBI Taxonomy" id="159749"/>
    <lineage>
        <taxon>Eukaryota</taxon>
        <taxon>Sar</taxon>
        <taxon>Stramenopiles</taxon>
        <taxon>Ochrophyta</taxon>
        <taxon>Bacillariophyta</taxon>
        <taxon>Coscinodiscophyceae</taxon>
        <taxon>Thalassiosirophycidae</taxon>
        <taxon>Thalassiosirales</taxon>
        <taxon>Thalassiosiraceae</taxon>
        <taxon>Thalassiosira</taxon>
    </lineage>
</organism>
<dbReference type="EMBL" id="AGNL01039735">
    <property type="protein sequence ID" value="EJK52484.1"/>
    <property type="molecule type" value="Genomic_DNA"/>
</dbReference>
<comment type="caution">
    <text evidence="2">The sequence shown here is derived from an EMBL/GenBank/DDBJ whole genome shotgun (WGS) entry which is preliminary data.</text>
</comment>
<dbReference type="Proteomes" id="UP000266841">
    <property type="component" value="Unassembled WGS sequence"/>
</dbReference>
<feature type="compositionally biased region" description="Low complexity" evidence="1">
    <location>
        <begin position="42"/>
        <end position="59"/>
    </location>
</feature>
<evidence type="ECO:0000313" key="2">
    <source>
        <dbReference type="EMBL" id="EJK52484.1"/>
    </source>
</evidence>
<protein>
    <submittedName>
        <fullName evidence="2">Uncharacterized protein</fullName>
    </submittedName>
</protein>
<proteinExistence type="predicted"/>
<keyword evidence="3" id="KW-1185">Reference proteome</keyword>
<name>K0RJN3_THAOC</name>
<reference evidence="2 3" key="1">
    <citation type="journal article" date="2012" name="Genome Biol.">
        <title>Genome and low-iron response of an oceanic diatom adapted to chronic iron limitation.</title>
        <authorList>
            <person name="Lommer M."/>
            <person name="Specht M."/>
            <person name="Roy A.S."/>
            <person name="Kraemer L."/>
            <person name="Andreson R."/>
            <person name="Gutowska M.A."/>
            <person name="Wolf J."/>
            <person name="Bergner S.V."/>
            <person name="Schilhabel M.B."/>
            <person name="Klostermeier U.C."/>
            <person name="Beiko R.G."/>
            <person name="Rosenstiel P."/>
            <person name="Hippler M."/>
            <person name="Laroche J."/>
        </authorList>
    </citation>
    <scope>NUCLEOTIDE SEQUENCE [LARGE SCALE GENOMIC DNA]</scope>
    <source>
        <strain evidence="2 3">CCMP1005</strain>
    </source>
</reference>
<gene>
    <name evidence="2" type="ORF">THAOC_28229</name>
</gene>
<accession>K0RJN3</accession>
<evidence type="ECO:0000313" key="3">
    <source>
        <dbReference type="Proteomes" id="UP000266841"/>
    </source>
</evidence>